<keyword evidence="1" id="KW-1133">Transmembrane helix</keyword>
<evidence type="ECO:0000313" key="3">
    <source>
        <dbReference type="Proteomes" id="UP000029707"/>
    </source>
</evidence>
<dbReference type="OrthoDB" id="5329902at2"/>
<dbReference type="AlphaFoldDB" id="A0A4U8TSJ4"/>
<dbReference type="EMBL" id="JRMQ02000001">
    <property type="protein sequence ID" value="TLE03504.1"/>
    <property type="molecule type" value="Genomic_DNA"/>
</dbReference>
<name>A0A4U8TSJ4_9HELI</name>
<evidence type="ECO:0008006" key="4">
    <source>
        <dbReference type="Google" id="ProtNLM"/>
    </source>
</evidence>
<feature type="transmembrane region" description="Helical" evidence="1">
    <location>
        <begin position="52"/>
        <end position="74"/>
    </location>
</feature>
<proteinExistence type="predicted"/>
<reference evidence="2 3" key="1">
    <citation type="journal article" date="2014" name="Genome Announc.">
        <title>Draft genome sequences of eight enterohepatic helicobacter species isolated from both laboratory and wild rodents.</title>
        <authorList>
            <person name="Sheh A."/>
            <person name="Shen Z."/>
            <person name="Fox J.G."/>
        </authorList>
    </citation>
    <scope>NUCLEOTIDE SEQUENCE [LARGE SCALE GENOMIC DNA]</scope>
    <source>
        <strain evidence="2 3">MIT 01-6451</strain>
    </source>
</reference>
<keyword evidence="1" id="KW-0812">Transmembrane</keyword>
<comment type="caution">
    <text evidence="2">The sequence shown here is derived from an EMBL/GenBank/DDBJ whole genome shotgun (WGS) entry which is preliminary data.</text>
</comment>
<evidence type="ECO:0000313" key="2">
    <source>
        <dbReference type="EMBL" id="TLE03504.1"/>
    </source>
</evidence>
<sequence length="83" mass="9955">MLLITRVCFLIFALLLLCTLDRGIMVAHFLPQSLWQEHLSDFWAMWFMGFKLDMRSIGIAMLGFVVLNYFLEFIQNKRFTFRK</sequence>
<keyword evidence="1" id="KW-0472">Membrane</keyword>
<gene>
    <name evidence="2" type="ORF">LS65_000455</name>
</gene>
<organism evidence="2 3">
    <name type="scientific">Helicobacter japonicus</name>
    <dbReference type="NCBI Taxonomy" id="425400"/>
    <lineage>
        <taxon>Bacteria</taxon>
        <taxon>Pseudomonadati</taxon>
        <taxon>Campylobacterota</taxon>
        <taxon>Epsilonproteobacteria</taxon>
        <taxon>Campylobacterales</taxon>
        <taxon>Helicobacteraceae</taxon>
        <taxon>Helicobacter</taxon>
    </lineage>
</organism>
<protein>
    <recommendedName>
        <fullName evidence="4">DUF2809 domain-containing protein</fullName>
    </recommendedName>
</protein>
<evidence type="ECO:0000256" key="1">
    <source>
        <dbReference type="SAM" id="Phobius"/>
    </source>
</evidence>
<keyword evidence="3" id="KW-1185">Reference proteome</keyword>
<accession>A0A4U8TSJ4</accession>
<dbReference type="Proteomes" id="UP000029707">
    <property type="component" value="Unassembled WGS sequence"/>
</dbReference>